<evidence type="ECO:0000313" key="3">
    <source>
        <dbReference type="EMBL" id="THH31237.1"/>
    </source>
</evidence>
<gene>
    <name evidence="3" type="ORF">EUX98_g2961</name>
</gene>
<keyword evidence="1" id="KW-0175">Coiled coil</keyword>
<evidence type="ECO:0000256" key="1">
    <source>
        <dbReference type="SAM" id="Coils"/>
    </source>
</evidence>
<dbReference type="EMBL" id="SGPM01000053">
    <property type="protein sequence ID" value="THH31237.1"/>
    <property type="molecule type" value="Genomic_DNA"/>
</dbReference>
<dbReference type="AlphaFoldDB" id="A0A4S4MZX1"/>
<accession>A0A4S4MZX1</accession>
<proteinExistence type="predicted"/>
<feature type="region of interest" description="Disordered" evidence="2">
    <location>
        <begin position="264"/>
        <end position="289"/>
    </location>
</feature>
<feature type="region of interest" description="Disordered" evidence="2">
    <location>
        <begin position="301"/>
        <end position="330"/>
    </location>
</feature>
<evidence type="ECO:0000313" key="4">
    <source>
        <dbReference type="Proteomes" id="UP000308730"/>
    </source>
</evidence>
<evidence type="ECO:0000256" key="2">
    <source>
        <dbReference type="SAM" id="MobiDB-lite"/>
    </source>
</evidence>
<dbReference type="Proteomes" id="UP000308730">
    <property type="component" value="Unassembled WGS sequence"/>
</dbReference>
<protein>
    <submittedName>
        <fullName evidence="3">Uncharacterized protein</fullName>
    </submittedName>
</protein>
<feature type="coiled-coil region" evidence="1">
    <location>
        <begin position="395"/>
        <end position="429"/>
    </location>
</feature>
<comment type="caution">
    <text evidence="3">The sequence shown here is derived from an EMBL/GenBank/DDBJ whole genome shotgun (WGS) entry which is preliminary data.</text>
</comment>
<sequence>MYSGKPCGHLPESGWYSGMILVLQALNHITSAISHNQAHYSTEVCTLLEMAKRPPPLAPEVLKRLAEIHENVQGIHRAQAVMQQEVLAARSANSEQNTVIQNMIQDVIVRMSGMSLSDGPHAPTPVLKKPESQFPGNRKWTWPGPQYDRKKVPYNHLGEGRGWEFERLTEEEWSYRKTSQAWSDVPLVVNTDGDALWRVRDSQAWRKVTLSGQSDESRPDCVTGEKRKHIVELHASEPALKKMKPKHDLDEVDQMSASPEATHLMPVRQPPHPIQHPDPDSHAQAGPSRVARKTLDWEMEDDTLFPPSPHVLPSARQHSPPGRQAVPPDVDTRHDARQKAVKLQTARTTLHHAQENYDLLYGQSMNLNAELTAWSVEYGGLPEGSEAQMAQQIIGADLLNELDLLNQELQKAKDAHQAAIKAVKLLENV</sequence>
<name>A0A4S4MZX1_9APHY</name>
<organism evidence="3 4">
    <name type="scientific">Antrodiella citrinella</name>
    <dbReference type="NCBI Taxonomy" id="2447956"/>
    <lineage>
        <taxon>Eukaryota</taxon>
        <taxon>Fungi</taxon>
        <taxon>Dikarya</taxon>
        <taxon>Basidiomycota</taxon>
        <taxon>Agaricomycotina</taxon>
        <taxon>Agaricomycetes</taxon>
        <taxon>Polyporales</taxon>
        <taxon>Steccherinaceae</taxon>
        <taxon>Antrodiella</taxon>
    </lineage>
</organism>
<reference evidence="3 4" key="1">
    <citation type="submission" date="2019-02" db="EMBL/GenBank/DDBJ databases">
        <title>Genome sequencing of the rare red list fungi Antrodiella citrinella (Flaviporus citrinellus).</title>
        <authorList>
            <person name="Buettner E."/>
            <person name="Kellner H."/>
        </authorList>
    </citation>
    <scope>NUCLEOTIDE SEQUENCE [LARGE SCALE GENOMIC DNA]</scope>
    <source>
        <strain evidence="3 4">DSM 108506</strain>
    </source>
</reference>
<keyword evidence="4" id="KW-1185">Reference proteome</keyword>